<reference evidence="7" key="2">
    <citation type="submission" date="2023-06" db="EMBL/GenBank/DDBJ databases">
        <authorList>
            <person name="Ma L."/>
            <person name="Liu K.-W."/>
            <person name="Li Z."/>
            <person name="Hsiao Y.-Y."/>
            <person name="Qi Y."/>
            <person name="Fu T."/>
            <person name="Tang G."/>
            <person name="Zhang D."/>
            <person name="Sun W.-H."/>
            <person name="Liu D.-K."/>
            <person name="Li Y."/>
            <person name="Chen G.-Z."/>
            <person name="Liu X.-D."/>
            <person name="Liao X.-Y."/>
            <person name="Jiang Y.-T."/>
            <person name="Yu X."/>
            <person name="Hao Y."/>
            <person name="Huang J."/>
            <person name="Zhao X.-W."/>
            <person name="Ke S."/>
            <person name="Chen Y.-Y."/>
            <person name="Wu W.-L."/>
            <person name="Hsu J.-L."/>
            <person name="Lin Y.-F."/>
            <person name="Huang M.-D."/>
            <person name="Li C.-Y."/>
            <person name="Huang L."/>
            <person name="Wang Z.-W."/>
            <person name="Zhao X."/>
            <person name="Zhong W.-Y."/>
            <person name="Peng D.-H."/>
            <person name="Ahmad S."/>
            <person name="Lan S."/>
            <person name="Zhang J.-S."/>
            <person name="Tsai W.-C."/>
            <person name="Van De Peer Y."/>
            <person name="Liu Z.-J."/>
        </authorList>
    </citation>
    <scope>NUCLEOTIDE SEQUENCE</scope>
    <source>
        <strain evidence="7">SCP</strain>
        <tissue evidence="7">Leaves</tissue>
    </source>
</reference>
<evidence type="ECO:0000313" key="7">
    <source>
        <dbReference type="EMBL" id="KAK1257984.1"/>
    </source>
</evidence>
<dbReference type="PANTHER" id="PTHR11941:SF75">
    <property type="entry name" value="ENOYL-COA HYDRATASE_ISOMERASE FAMILY PROTEIN"/>
    <property type="match status" value="1"/>
</dbReference>
<keyword evidence="8" id="KW-1185">Reference proteome</keyword>
<reference evidence="7" key="1">
    <citation type="journal article" date="2023" name="Nat. Commun.">
        <title>Diploid and tetraploid genomes of Acorus and the evolution of monocots.</title>
        <authorList>
            <person name="Ma L."/>
            <person name="Liu K.W."/>
            <person name="Li Z."/>
            <person name="Hsiao Y.Y."/>
            <person name="Qi Y."/>
            <person name="Fu T."/>
            <person name="Tang G.D."/>
            <person name="Zhang D."/>
            <person name="Sun W.H."/>
            <person name="Liu D.K."/>
            <person name="Li Y."/>
            <person name="Chen G.Z."/>
            <person name="Liu X.D."/>
            <person name="Liao X.Y."/>
            <person name="Jiang Y.T."/>
            <person name="Yu X."/>
            <person name="Hao Y."/>
            <person name="Huang J."/>
            <person name="Zhao X.W."/>
            <person name="Ke S."/>
            <person name="Chen Y.Y."/>
            <person name="Wu W.L."/>
            <person name="Hsu J.L."/>
            <person name="Lin Y.F."/>
            <person name="Huang M.D."/>
            <person name="Li C.Y."/>
            <person name="Huang L."/>
            <person name="Wang Z.W."/>
            <person name="Zhao X."/>
            <person name="Zhong W.Y."/>
            <person name="Peng D.H."/>
            <person name="Ahmad S."/>
            <person name="Lan S."/>
            <person name="Zhang J.S."/>
            <person name="Tsai W.C."/>
            <person name="Van de Peer Y."/>
            <person name="Liu Z.J."/>
        </authorList>
    </citation>
    <scope>NUCLEOTIDE SEQUENCE</scope>
    <source>
        <strain evidence="7">SCP</strain>
    </source>
</reference>
<dbReference type="PANTHER" id="PTHR11941">
    <property type="entry name" value="ENOYL-COA HYDRATASE-RELATED"/>
    <property type="match status" value="1"/>
</dbReference>
<dbReference type="EC" id="5.3.3.8" evidence="5"/>
<proteinExistence type="inferred from homology"/>
<protein>
    <recommendedName>
        <fullName evidence="5">Delta(3)-Delta(2)-enoyl-CoA isomerase</fullName>
        <ecNumber evidence="5">5.3.3.8</ecNumber>
    </recommendedName>
</protein>
<dbReference type="Pfam" id="PF00378">
    <property type="entry name" value="ECH_1"/>
    <property type="match status" value="1"/>
</dbReference>
<dbReference type="AlphaFoldDB" id="A0AAV8ZZG7"/>
<evidence type="ECO:0000256" key="4">
    <source>
        <dbReference type="ARBA" id="ARBA00005254"/>
    </source>
</evidence>
<dbReference type="GO" id="GO:0005777">
    <property type="term" value="C:peroxisome"/>
    <property type="evidence" value="ECO:0007669"/>
    <property type="project" value="TreeGrafter"/>
</dbReference>
<comment type="caution">
    <text evidence="7">The sequence shown here is derived from an EMBL/GenBank/DDBJ whole genome shotgun (WGS) entry which is preliminary data.</text>
</comment>
<dbReference type="InterPro" id="IPR029045">
    <property type="entry name" value="ClpP/crotonase-like_dom_sf"/>
</dbReference>
<dbReference type="SUPFAM" id="SSF52096">
    <property type="entry name" value="ClpP/crotonase"/>
    <property type="match status" value="1"/>
</dbReference>
<comment type="pathway">
    <text evidence="3">Lipid metabolism; fatty acid beta-oxidation.</text>
</comment>
<dbReference type="FunFam" id="3.90.226.10:FF:000049">
    <property type="entry name" value="Enoyl-CoA delta isomerase 3"/>
    <property type="match status" value="1"/>
</dbReference>
<sequence length="244" mass="26095">MCTLEKRGRVFVLTLTGPGEHRLSPTLIDSLRSALSHVRSASPSTSALVTTSSSDSRFFSNGFDLPWARSAPTSASATARLHLMGTAFTPLIADLLSLPMPTIAAVTGHAAAAGFLLALCHDHILMRSDRGFLYMSELDIGLPLPESFMGVLRSKIGPPRARVEVLLRARKVKAAEAVEMGIVEEAHEGAEATSEAAVRLGEELAGKGWDGEVYASIRKCSFPEACVAVGLLMEVEPRMIQPKL</sequence>
<evidence type="ECO:0000256" key="3">
    <source>
        <dbReference type="ARBA" id="ARBA00005005"/>
    </source>
</evidence>
<comment type="catalytic activity">
    <reaction evidence="2">
        <text>a (3E)-enoyl-CoA = a 4-saturated (2E)-enoyl-CoA</text>
        <dbReference type="Rhea" id="RHEA:45228"/>
        <dbReference type="ChEBI" id="CHEBI:58521"/>
        <dbReference type="ChEBI" id="CHEBI:85097"/>
        <dbReference type="EC" id="5.3.3.8"/>
    </reaction>
</comment>
<dbReference type="CDD" id="cd06558">
    <property type="entry name" value="crotonase-like"/>
    <property type="match status" value="1"/>
</dbReference>
<evidence type="ECO:0000256" key="2">
    <source>
        <dbReference type="ARBA" id="ARBA00000765"/>
    </source>
</evidence>
<evidence type="ECO:0000256" key="6">
    <source>
        <dbReference type="ARBA" id="ARBA00023098"/>
    </source>
</evidence>
<comment type="similarity">
    <text evidence="4">Belongs to the enoyl-CoA hydratase/isomerase family.</text>
</comment>
<name>A0AAV8ZZG7_ACOGR</name>
<keyword evidence="6" id="KW-0443">Lipid metabolism</keyword>
<dbReference type="GO" id="GO:0006635">
    <property type="term" value="P:fatty acid beta-oxidation"/>
    <property type="evidence" value="ECO:0007669"/>
    <property type="project" value="TreeGrafter"/>
</dbReference>
<dbReference type="Gene3D" id="3.90.226.10">
    <property type="entry name" value="2-enoyl-CoA Hydratase, Chain A, domain 1"/>
    <property type="match status" value="1"/>
</dbReference>
<dbReference type="GO" id="GO:0004165">
    <property type="term" value="F:delta(3)-delta(2)-enoyl-CoA isomerase activity"/>
    <property type="evidence" value="ECO:0007669"/>
    <property type="project" value="UniProtKB-EC"/>
</dbReference>
<dbReference type="EMBL" id="JAUJYN010000028">
    <property type="protein sequence ID" value="KAK1257984.1"/>
    <property type="molecule type" value="Genomic_DNA"/>
</dbReference>
<evidence type="ECO:0000256" key="5">
    <source>
        <dbReference type="ARBA" id="ARBA00012064"/>
    </source>
</evidence>
<accession>A0AAV8ZZG7</accession>
<organism evidence="7 8">
    <name type="scientific">Acorus gramineus</name>
    <name type="common">Dwarf sweet flag</name>
    <dbReference type="NCBI Taxonomy" id="55184"/>
    <lineage>
        <taxon>Eukaryota</taxon>
        <taxon>Viridiplantae</taxon>
        <taxon>Streptophyta</taxon>
        <taxon>Embryophyta</taxon>
        <taxon>Tracheophyta</taxon>
        <taxon>Spermatophyta</taxon>
        <taxon>Magnoliopsida</taxon>
        <taxon>Liliopsida</taxon>
        <taxon>Acoraceae</taxon>
        <taxon>Acorus</taxon>
    </lineage>
</organism>
<dbReference type="Proteomes" id="UP001179952">
    <property type="component" value="Unassembled WGS sequence"/>
</dbReference>
<dbReference type="InterPro" id="IPR001753">
    <property type="entry name" value="Enoyl-CoA_hydra/iso"/>
</dbReference>
<evidence type="ECO:0000256" key="1">
    <source>
        <dbReference type="ARBA" id="ARBA00000452"/>
    </source>
</evidence>
<evidence type="ECO:0000313" key="8">
    <source>
        <dbReference type="Proteomes" id="UP001179952"/>
    </source>
</evidence>
<gene>
    <name evidence="7" type="ORF">QJS04_geneDACA012733</name>
</gene>
<comment type="catalytic activity">
    <reaction evidence="1">
        <text>a (3Z)-enoyl-CoA = a 4-saturated (2E)-enoyl-CoA</text>
        <dbReference type="Rhea" id="RHEA:45900"/>
        <dbReference type="ChEBI" id="CHEBI:85097"/>
        <dbReference type="ChEBI" id="CHEBI:85489"/>
        <dbReference type="EC" id="5.3.3.8"/>
    </reaction>
</comment>